<sequence>MNRDRKSDLATTVTTSNEWEKKENDINLVRDEVPAVRNGYAQLPLFVLPSFWIGVKLKDWVVQKLNGLMDEAG</sequence>
<comment type="caution">
    <text evidence="1">The sequence shown here is derived from an EMBL/GenBank/DDBJ whole genome shotgun (WGS) entry which is preliminary data.</text>
</comment>
<reference evidence="1" key="1">
    <citation type="submission" date="2020-10" db="EMBL/GenBank/DDBJ databases">
        <authorList>
            <person name="Kikuchi T."/>
        </authorList>
    </citation>
    <scope>NUCLEOTIDE SEQUENCE</scope>
    <source>
        <strain evidence="1">NKZ352</strain>
    </source>
</reference>
<organism evidence="1 2">
    <name type="scientific">Caenorhabditis auriculariae</name>
    <dbReference type="NCBI Taxonomy" id="2777116"/>
    <lineage>
        <taxon>Eukaryota</taxon>
        <taxon>Metazoa</taxon>
        <taxon>Ecdysozoa</taxon>
        <taxon>Nematoda</taxon>
        <taxon>Chromadorea</taxon>
        <taxon>Rhabditida</taxon>
        <taxon>Rhabditina</taxon>
        <taxon>Rhabditomorpha</taxon>
        <taxon>Rhabditoidea</taxon>
        <taxon>Rhabditidae</taxon>
        <taxon>Peloderinae</taxon>
        <taxon>Caenorhabditis</taxon>
    </lineage>
</organism>
<evidence type="ECO:0000313" key="1">
    <source>
        <dbReference type="EMBL" id="CAD6193805.1"/>
    </source>
</evidence>
<dbReference type="EMBL" id="CAJGYM010000038">
    <property type="protein sequence ID" value="CAD6193805.1"/>
    <property type="molecule type" value="Genomic_DNA"/>
</dbReference>
<accession>A0A8S1HF10</accession>
<proteinExistence type="predicted"/>
<name>A0A8S1HF10_9PELO</name>
<gene>
    <name evidence="1" type="ORF">CAUJ_LOCUS9724</name>
</gene>
<dbReference type="Proteomes" id="UP000835052">
    <property type="component" value="Unassembled WGS sequence"/>
</dbReference>
<keyword evidence="2" id="KW-1185">Reference proteome</keyword>
<dbReference type="AlphaFoldDB" id="A0A8S1HF10"/>
<protein>
    <submittedName>
        <fullName evidence="1">Uncharacterized protein</fullName>
    </submittedName>
</protein>
<evidence type="ECO:0000313" key="2">
    <source>
        <dbReference type="Proteomes" id="UP000835052"/>
    </source>
</evidence>